<organism evidence="1 2">
    <name type="scientific">Polaribacter reichenbachii</name>
    <dbReference type="NCBI Taxonomy" id="996801"/>
    <lineage>
        <taxon>Bacteria</taxon>
        <taxon>Pseudomonadati</taxon>
        <taxon>Bacteroidota</taxon>
        <taxon>Flavobacteriia</taxon>
        <taxon>Flavobacteriales</taxon>
        <taxon>Flavobacteriaceae</taxon>
    </lineage>
</organism>
<dbReference type="EMBL" id="LSFL01000034">
    <property type="protein sequence ID" value="OBY64698.1"/>
    <property type="molecule type" value="Genomic_DNA"/>
</dbReference>
<keyword evidence="2" id="KW-1185">Reference proteome</keyword>
<dbReference type="RefSeq" id="WP_068360837.1">
    <property type="nucleotide sequence ID" value="NZ_CP019337.1"/>
</dbReference>
<dbReference type="AlphaFoldDB" id="A0A1B8TYK4"/>
<reference evidence="2" key="1">
    <citation type="submission" date="2016-02" db="EMBL/GenBank/DDBJ databases">
        <title>Paenibacillus sp. LPB0068, isolated from Crassostrea gigas.</title>
        <authorList>
            <person name="Shin S.-K."/>
            <person name="Yi H."/>
        </authorList>
    </citation>
    <scope>NUCLEOTIDE SEQUENCE [LARGE SCALE GENOMIC DNA]</scope>
    <source>
        <strain evidence="2">KCTC 23969</strain>
    </source>
</reference>
<accession>A0A1B8TYK4</accession>
<proteinExistence type="predicted"/>
<gene>
    <name evidence="1" type="ORF">LPB301_09745</name>
</gene>
<comment type="caution">
    <text evidence="1">The sequence shown here is derived from an EMBL/GenBank/DDBJ whole genome shotgun (WGS) entry which is preliminary data.</text>
</comment>
<evidence type="ECO:0000313" key="2">
    <source>
        <dbReference type="Proteomes" id="UP000092612"/>
    </source>
</evidence>
<dbReference type="KEGG" id="prn:BW723_05975"/>
<dbReference type="Proteomes" id="UP000092612">
    <property type="component" value="Unassembled WGS sequence"/>
</dbReference>
<evidence type="ECO:0000313" key="1">
    <source>
        <dbReference type="EMBL" id="OBY64698.1"/>
    </source>
</evidence>
<dbReference type="STRING" id="996801.BW723_05975"/>
<protein>
    <submittedName>
        <fullName evidence="1">Uncharacterized protein</fullName>
    </submittedName>
</protein>
<name>A0A1B8TYK4_9FLAO</name>
<sequence>MKSFIVSFFTAVLLGYLILPSLISLIDDGKEVAIYIDLNEEEENKEEATKDFEIKINTLENKPSFSEKIYLKRKKTNVSFHNYASKYLEVNTPPPKQLF</sequence>